<organism evidence="2 3">
    <name type="scientific">Meganyctiphanes norvegica</name>
    <name type="common">Northern krill</name>
    <name type="synonym">Thysanopoda norvegica</name>
    <dbReference type="NCBI Taxonomy" id="48144"/>
    <lineage>
        <taxon>Eukaryota</taxon>
        <taxon>Metazoa</taxon>
        <taxon>Ecdysozoa</taxon>
        <taxon>Arthropoda</taxon>
        <taxon>Crustacea</taxon>
        <taxon>Multicrustacea</taxon>
        <taxon>Malacostraca</taxon>
        <taxon>Eumalacostraca</taxon>
        <taxon>Eucarida</taxon>
        <taxon>Euphausiacea</taxon>
        <taxon>Euphausiidae</taxon>
        <taxon>Meganyctiphanes</taxon>
    </lineage>
</organism>
<comment type="caution">
    <text evidence="2">The sequence shown here is derived from an EMBL/GenBank/DDBJ whole genome shotgun (WGS) entry which is preliminary data.</text>
</comment>
<evidence type="ECO:0000256" key="1">
    <source>
        <dbReference type="SAM" id="Phobius"/>
    </source>
</evidence>
<sequence>MNSVCVTLLSMPEITRHFVLCQTGLAAAMLDSVPAFFPSIYGDVLDNFFLLPKPPTCRLEPEMFVGTGRAGLPTVPCLVILEYDLFLSLATILPIVIALSIEVPFATASAVILRAACLVALFCLRRCLALSCC</sequence>
<proteinExistence type="predicted"/>
<feature type="transmembrane region" description="Helical" evidence="1">
    <location>
        <begin position="105"/>
        <end position="124"/>
    </location>
</feature>
<keyword evidence="1" id="KW-0812">Transmembrane</keyword>
<protein>
    <submittedName>
        <fullName evidence="2">Uncharacterized protein</fullName>
    </submittedName>
</protein>
<dbReference type="AlphaFoldDB" id="A0AAV2QSX3"/>
<dbReference type="Proteomes" id="UP001497623">
    <property type="component" value="Unassembled WGS sequence"/>
</dbReference>
<reference evidence="2 3" key="1">
    <citation type="submission" date="2024-05" db="EMBL/GenBank/DDBJ databases">
        <authorList>
            <person name="Wallberg A."/>
        </authorList>
    </citation>
    <scope>NUCLEOTIDE SEQUENCE [LARGE SCALE GENOMIC DNA]</scope>
</reference>
<dbReference type="EMBL" id="CAXKWB010010913">
    <property type="protein sequence ID" value="CAL4099584.1"/>
    <property type="molecule type" value="Genomic_DNA"/>
</dbReference>
<accession>A0AAV2QSX3</accession>
<keyword evidence="3" id="KW-1185">Reference proteome</keyword>
<evidence type="ECO:0000313" key="2">
    <source>
        <dbReference type="EMBL" id="CAL4099584.1"/>
    </source>
</evidence>
<evidence type="ECO:0000313" key="3">
    <source>
        <dbReference type="Proteomes" id="UP001497623"/>
    </source>
</evidence>
<keyword evidence="1" id="KW-1133">Transmembrane helix</keyword>
<keyword evidence="1" id="KW-0472">Membrane</keyword>
<gene>
    <name evidence="2" type="ORF">MNOR_LOCUS16532</name>
</gene>
<feature type="transmembrane region" description="Helical" evidence="1">
    <location>
        <begin position="78"/>
        <end position="99"/>
    </location>
</feature>
<name>A0AAV2QSX3_MEGNR</name>